<dbReference type="AlphaFoldDB" id="A0A6A5QN27"/>
<sequence>MNFLDLSRMADTPRQVNQTAEDDFCTRLHAVGAEWWELPPSFEDRKHLGSEQFRCDTLEACFEPKIQFPYLIAWSEVEQVACYIAITQADSRDQAGLNLYHNAMDMDERCAAIMSPGGHWCRCKAGCPDLKDLAWRTRDRGPDGCHDPPLYIVDPEDPADPEQEL</sequence>
<feature type="compositionally biased region" description="Acidic residues" evidence="1">
    <location>
        <begin position="154"/>
        <end position="165"/>
    </location>
</feature>
<protein>
    <submittedName>
        <fullName evidence="2">Uncharacterized protein</fullName>
    </submittedName>
</protein>
<name>A0A6A5QN27_AMPQU</name>
<reference evidence="2" key="1">
    <citation type="journal article" date="2020" name="Stud. Mycol.">
        <title>101 Dothideomycetes genomes: a test case for predicting lifestyles and emergence of pathogens.</title>
        <authorList>
            <person name="Haridas S."/>
            <person name="Albert R."/>
            <person name="Binder M."/>
            <person name="Bloem J."/>
            <person name="Labutti K."/>
            <person name="Salamov A."/>
            <person name="Andreopoulos B."/>
            <person name="Baker S."/>
            <person name="Barry K."/>
            <person name="Bills G."/>
            <person name="Bluhm B."/>
            <person name="Cannon C."/>
            <person name="Castanera R."/>
            <person name="Culley D."/>
            <person name="Daum C."/>
            <person name="Ezra D."/>
            <person name="Gonzalez J."/>
            <person name="Henrissat B."/>
            <person name="Kuo A."/>
            <person name="Liang C."/>
            <person name="Lipzen A."/>
            <person name="Lutzoni F."/>
            <person name="Magnuson J."/>
            <person name="Mondo S."/>
            <person name="Nolan M."/>
            <person name="Ohm R."/>
            <person name="Pangilinan J."/>
            <person name="Park H.-J."/>
            <person name="Ramirez L."/>
            <person name="Alfaro M."/>
            <person name="Sun H."/>
            <person name="Tritt A."/>
            <person name="Yoshinaga Y."/>
            <person name="Zwiers L.-H."/>
            <person name="Turgeon B."/>
            <person name="Goodwin S."/>
            <person name="Spatafora J."/>
            <person name="Crous P."/>
            <person name="Grigoriev I."/>
        </authorList>
    </citation>
    <scope>NUCLEOTIDE SEQUENCE</scope>
    <source>
        <strain evidence="2">HMLAC05119</strain>
    </source>
</reference>
<dbReference type="Proteomes" id="UP000800096">
    <property type="component" value="Unassembled WGS sequence"/>
</dbReference>
<evidence type="ECO:0000256" key="1">
    <source>
        <dbReference type="SAM" id="MobiDB-lite"/>
    </source>
</evidence>
<accession>A0A6A5QN27</accession>
<evidence type="ECO:0000313" key="3">
    <source>
        <dbReference type="Proteomes" id="UP000800096"/>
    </source>
</evidence>
<dbReference type="EMBL" id="ML979135">
    <property type="protein sequence ID" value="KAF1916783.1"/>
    <property type="molecule type" value="Genomic_DNA"/>
</dbReference>
<gene>
    <name evidence="2" type="ORF">BDU57DRAFT_517081</name>
</gene>
<evidence type="ECO:0000313" key="2">
    <source>
        <dbReference type="EMBL" id="KAF1916783.1"/>
    </source>
</evidence>
<dbReference type="OrthoDB" id="4487429at2759"/>
<proteinExistence type="predicted"/>
<feature type="region of interest" description="Disordered" evidence="1">
    <location>
        <begin position="146"/>
        <end position="165"/>
    </location>
</feature>
<keyword evidence="3" id="KW-1185">Reference proteome</keyword>
<organism evidence="2 3">
    <name type="scientific">Ampelomyces quisqualis</name>
    <name type="common">Powdery mildew agent</name>
    <dbReference type="NCBI Taxonomy" id="50730"/>
    <lineage>
        <taxon>Eukaryota</taxon>
        <taxon>Fungi</taxon>
        <taxon>Dikarya</taxon>
        <taxon>Ascomycota</taxon>
        <taxon>Pezizomycotina</taxon>
        <taxon>Dothideomycetes</taxon>
        <taxon>Pleosporomycetidae</taxon>
        <taxon>Pleosporales</taxon>
        <taxon>Pleosporineae</taxon>
        <taxon>Phaeosphaeriaceae</taxon>
        <taxon>Ampelomyces</taxon>
    </lineage>
</organism>